<reference evidence="1 3" key="1">
    <citation type="submission" date="2016-10" db="EMBL/GenBank/DDBJ databases">
        <title>Draft genome sequences of four alkaliphilic bacteria belonging to the Anaerobacillus genus.</title>
        <authorList>
            <person name="Bassil N.M."/>
            <person name="Lloyd J.R."/>
        </authorList>
    </citation>
    <scope>NUCLEOTIDE SEQUENCE [LARGE SCALE GENOMIC DNA]</scope>
    <source>
        <strain evidence="1 3">NB2006</strain>
    </source>
</reference>
<evidence type="ECO:0000313" key="2">
    <source>
        <dbReference type="EMBL" id="QOY35806.1"/>
    </source>
</evidence>
<name>A0A1S2KXY3_9BACI</name>
<protein>
    <submittedName>
        <fullName evidence="2">DUF2515 family protein</fullName>
    </submittedName>
</protein>
<dbReference type="AlphaFoldDB" id="A0A1S2KXY3"/>
<dbReference type="EMBL" id="CP063356">
    <property type="protein sequence ID" value="QOY35806.1"/>
    <property type="molecule type" value="Genomic_DNA"/>
</dbReference>
<evidence type="ECO:0000313" key="1">
    <source>
        <dbReference type="EMBL" id="OIJ04215.1"/>
    </source>
</evidence>
<keyword evidence="3" id="KW-1185">Reference proteome</keyword>
<dbReference type="OrthoDB" id="2690514at2"/>
<sequence length="327" mass="39713">MAIYSLSREEKEQVDTINKVTMRGNLDNISRTVFYDDFYLRNKEIIWAYLASFVSRNAGWNMTDLEGEIFRDLIPKRYRDILYLTYERANWLIFLDAYPQLLIYEKSKQTGEPLFHLLKFFHVSKFMVKEWERFWFEKDIERLCKSLIINEQHVIQKPVIEAPFYHDKVFGSLPFVAEEKLHFSTVFFPTLEGELFGYSVHGFKNVKNRIDLGKRLTKLLFHSREQKKIRRFASEIEHTGSRYDYEKYVKKVARKRTPTLRSVYPVIHHHRSDFTDWYNEKTAKKIAKYYREPDLIEKYDLTDWYYQKQNQLQIAARLEQWLLNFIK</sequence>
<reference evidence="2 3" key="3">
    <citation type="journal article" date="2019" name="Int. J. Syst. Evol. Microbiol.">
        <title>Anaerobacillus isosaccharinicus sp. nov., an alkaliphilic bacterium which degrades isosaccharinic acid.</title>
        <authorList>
            <person name="Bassil N.M."/>
            <person name="Lloyd J.R."/>
        </authorList>
    </citation>
    <scope>NUCLEOTIDE SEQUENCE [LARGE SCALE GENOMIC DNA]</scope>
    <source>
        <strain evidence="2 3">NB2006</strain>
    </source>
</reference>
<reference evidence="2 3" key="2">
    <citation type="journal article" date="2017" name="Genome Announc.">
        <title>Draft Genome Sequences of Four Alkaliphilic Bacteria Belonging to the Anaerobacillus Genus.</title>
        <authorList>
            <person name="Bassil N.M."/>
            <person name="Lloyd J.R."/>
        </authorList>
    </citation>
    <scope>NUCLEOTIDE SEQUENCE [LARGE SCALE GENOMIC DNA]</scope>
    <source>
        <strain evidence="2 3">NB2006</strain>
    </source>
</reference>
<proteinExistence type="predicted"/>
<accession>A0A1S2KXY3</accession>
<dbReference type="Pfam" id="PF10720">
    <property type="entry name" value="DUF2515"/>
    <property type="match status" value="1"/>
</dbReference>
<dbReference type="EMBL" id="LQXD01000202">
    <property type="protein sequence ID" value="OIJ04215.1"/>
    <property type="molecule type" value="Genomic_DNA"/>
</dbReference>
<reference evidence="2" key="4">
    <citation type="submission" date="2020-10" db="EMBL/GenBank/DDBJ databases">
        <authorList>
            <person name="Bassil N.M."/>
            <person name="Lloyd J.R."/>
        </authorList>
    </citation>
    <scope>NUCLEOTIDE SEQUENCE</scope>
    <source>
        <strain evidence="2">NB2006</strain>
    </source>
</reference>
<dbReference type="KEGG" id="aia:AWH56_024645"/>
<dbReference type="RefSeq" id="WP_071319350.1">
    <property type="nucleotide sequence ID" value="NZ_CP063356.2"/>
</dbReference>
<dbReference type="InterPro" id="IPR019658">
    <property type="entry name" value="DUF2515"/>
</dbReference>
<dbReference type="Proteomes" id="UP000180175">
    <property type="component" value="Chromosome"/>
</dbReference>
<organism evidence="1 3">
    <name type="scientific">Anaerobacillus isosaccharinicus</name>
    <dbReference type="NCBI Taxonomy" id="1532552"/>
    <lineage>
        <taxon>Bacteria</taxon>
        <taxon>Bacillati</taxon>
        <taxon>Bacillota</taxon>
        <taxon>Bacilli</taxon>
        <taxon>Bacillales</taxon>
        <taxon>Bacillaceae</taxon>
        <taxon>Anaerobacillus</taxon>
    </lineage>
</organism>
<gene>
    <name evidence="2" type="ORF">AWH56_024645</name>
    <name evidence="1" type="ORF">AWH56_23490</name>
</gene>
<evidence type="ECO:0000313" key="3">
    <source>
        <dbReference type="Proteomes" id="UP000180175"/>
    </source>
</evidence>